<organism evidence="4 5">
    <name type="scientific">Streptomyces tsukubensis (strain DSM 42081 / NBRC 108919 / NRRL 18488 / 9993)</name>
    <dbReference type="NCBI Taxonomy" id="1114943"/>
    <lineage>
        <taxon>Bacteria</taxon>
        <taxon>Bacillati</taxon>
        <taxon>Actinomycetota</taxon>
        <taxon>Actinomycetes</taxon>
        <taxon>Kitasatosporales</taxon>
        <taxon>Streptomycetaceae</taxon>
        <taxon>Streptomyces</taxon>
    </lineage>
</organism>
<comment type="similarity">
    <text evidence="1">Belongs to the short-chain dehydrogenases/reductases (SDR) family.</text>
</comment>
<dbReference type="FunFam" id="3.40.50.720:FF:000084">
    <property type="entry name" value="Short-chain dehydrogenase reductase"/>
    <property type="match status" value="1"/>
</dbReference>
<evidence type="ECO:0000313" key="5">
    <source>
        <dbReference type="Proteomes" id="UP000005940"/>
    </source>
</evidence>
<dbReference type="SMART" id="SM00822">
    <property type="entry name" value="PKS_KR"/>
    <property type="match status" value="1"/>
</dbReference>
<evidence type="ECO:0000256" key="1">
    <source>
        <dbReference type="ARBA" id="ARBA00006484"/>
    </source>
</evidence>
<dbReference type="Proteomes" id="UP000005940">
    <property type="component" value="Chromosome"/>
</dbReference>
<dbReference type="EMBL" id="CP029159">
    <property type="protein sequence ID" value="QKM70701.1"/>
    <property type="molecule type" value="Genomic_DNA"/>
</dbReference>
<dbReference type="PRINTS" id="PR00081">
    <property type="entry name" value="GDHRDH"/>
</dbReference>
<evidence type="ECO:0000259" key="3">
    <source>
        <dbReference type="SMART" id="SM00822"/>
    </source>
</evidence>
<dbReference type="Gene3D" id="3.40.50.720">
    <property type="entry name" value="NAD(P)-binding Rossmann-like Domain"/>
    <property type="match status" value="1"/>
</dbReference>
<reference evidence="4 5" key="1">
    <citation type="journal article" date="2012" name="J. Bacteriol.">
        <title>Draft genome of Streptomyces tsukubaensis NRRL 18488, the producer of the clinically important immunosuppressant tacrolimus (FK506).</title>
        <authorList>
            <person name="Barreiro C."/>
            <person name="Prieto C."/>
            <person name="Sola-Landa A."/>
            <person name="Solera E."/>
            <person name="Martinez-Castro M."/>
            <person name="Perez-Redondo R."/>
            <person name="Garcia-Estrada C."/>
            <person name="Aparicio J.F."/>
            <person name="Fernandez-Martinez L.T."/>
            <person name="Santos-Aberturas J."/>
            <person name="Salehi-Najafabadi Z."/>
            <person name="Rodriguez-Garcia A."/>
            <person name="Tauch A."/>
            <person name="Martin J.F."/>
        </authorList>
    </citation>
    <scope>NUCLEOTIDE SEQUENCE [LARGE SCALE GENOMIC DNA]</scope>
    <source>
        <strain evidence="5">DSM 42081 / NBRC 108919 / NRRL 18488 / 9993</strain>
    </source>
</reference>
<protein>
    <submittedName>
        <fullName evidence="4">KR domain-containing protein</fullName>
    </submittedName>
</protein>
<dbReference type="PRINTS" id="PR00080">
    <property type="entry name" value="SDRFAMILY"/>
</dbReference>
<dbReference type="PANTHER" id="PTHR43639:SF1">
    <property type="entry name" value="SHORT-CHAIN DEHYDROGENASE_REDUCTASE FAMILY PROTEIN"/>
    <property type="match status" value="1"/>
</dbReference>
<evidence type="ECO:0000313" key="4">
    <source>
        <dbReference type="EMBL" id="QKM70701.1"/>
    </source>
</evidence>
<dbReference type="GO" id="GO:0016491">
    <property type="term" value="F:oxidoreductase activity"/>
    <property type="evidence" value="ECO:0007669"/>
    <property type="project" value="UniProtKB-KW"/>
</dbReference>
<accession>I2MV68</accession>
<dbReference type="AlphaFoldDB" id="I2MV68"/>
<name>I2MV68_STRT9</name>
<feature type="domain" description="Ketoreductase" evidence="3">
    <location>
        <begin position="7"/>
        <end position="208"/>
    </location>
</feature>
<dbReference type="PANTHER" id="PTHR43639">
    <property type="entry name" value="OXIDOREDUCTASE, SHORT-CHAIN DEHYDROGENASE/REDUCTASE FAMILY (AFU_ORTHOLOGUE AFUA_5G02870)"/>
    <property type="match status" value="1"/>
</dbReference>
<dbReference type="InterPro" id="IPR002347">
    <property type="entry name" value="SDR_fam"/>
</dbReference>
<dbReference type="InterPro" id="IPR036291">
    <property type="entry name" value="NAD(P)-bd_dom_sf"/>
</dbReference>
<gene>
    <name evidence="4" type="ORF">STSU_029770</name>
</gene>
<dbReference type="RefSeq" id="WP_006350373.1">
    <property type="nucleotide sequence ID" value="NZ_CP029159.1"/>
</dbReference>
<sequence>MSALLGKVALVTGGSRGIGAAIVRSLAREGADVAFTYVSAASEEKAKTLVSEVEAVGRRAIAVAADSAVPEAVAAAVGRTAAELGRLDVLVNNAGVFPYGPVEDVSAEELDRVLAIHVKAPFTAVQAALPHLPEGGRIISVGTNFTDRATMANIALYTMSKAALGGLTRALARELGPRGITVNTVNPGPTATDMNPADGEDADEVRASTALGSFLAPEDIAATVVHLAGPGGRLITGTEITVDAGVNA</sequence>
<keyword evidence="2" id="KW-0560">Oxidoreductase</keyword>
<dbReference type="SUPFAM" id="SSF51735">
    <property type="entry name" value="NAD(P)-binding Rossmann-fold domains"/>
    <property type="match status" value="1"/>
</dbReference>
<dbReference type="PROSITE" id="PS00061">
    <property type="entry name" value="ADH_SHORT"/>
    <property type="match status" value="1"/>
</dbReference>
<dbReference type="Pfam" id="PF13561">
    <property type="entry name" value="adh_short_C2"/>
    <property type="match status" value="1"/>
</dbReference>
<evidence type="ECO:0000256" key="2">
    <source>
        <dbReference type="ARBA" id="ARBA00023002"/>
    </source>
</evidence>
<dbReference type="InterPro" id="IPR057326">
    <property type="entry name" value="KR_dom"/>
</dbReference>
<dbReference type="InterPro" id="IPR020904">
    <property type="entry name" value="Sc_DH/Rdtase_CS"/>
</dbReference>
<keyword evidence="5" id="KW-1185">Reference proteome</keyword>
<proteinExistence type="inferred from homology"/>